<dbReference type="Pfam" id="PF16822">
    <property type="entry name" value="ALGX"/>
    <property type="match status" value="1"/>
</dbReference>
<dbReference type="EMBL" id="PVXQ01000025">
    <property type="protein sequence ID" value="PRR81679.1"/>
    <property type="molecule type" value="Genomic_DNA"/>
</dbReference>
<dbReference type="GO" id="GO:0042121">
    <property type="term" value="P:alginic acid biosynthetic process"/>
    <property type="evidence" value="ECO:0007669"/>
    <property type="project" value="UniProtKB-UniPathway"/>
</dbReference>
<keyword evidence="4" id="KW-0732">Signal</keyword>
<evidence type="ECO:0000256" key="4">
    <source>
        <dbReference type="ARBA" id="ARBA00022729"/>
    </source>
</evidence>
<reference evidence="10 11" key="1">
    <citation type="submission" date="2018-03" db="EMBL/GenBank/DDBJ databases">
        <title>Genome sequence of Clostridium vincentii DSM 10228.</title>
        <authorList>
            <person name="Poehlein A."/>
            <person name="Daniel R."/>
        </authorList>
    </citation>
    <scope>NUCLEOTIDE SEQUENCE [LARGE SCALE GENOMIC DNA]</scope>
    <source>
        <strain evidence="10 11">DSM 10228</strain>
    </source>
</reference>
<evidence type="ECO:0000256" key="7">
    <source>
        <dbReference type="SAM" id="Coils"/>
    </source>
</evidence>
<proteinExistence type="predicted"/>
<keyword evidence="5" id="KW-0574">Periplasm</keyword>
<feature type="transmembrane region" description="Helical" evidence="8">
    <location>
        <begin position="9"/>
        <end position="29"/>
    </location>
</feature>
<keyword evidence="11" id="KW-1185">Reference proteome</keyword>
<evidence type="ECO:0000256" key="3">
    <source>
        <dbReference type="ARBA" id="ARBA00022679"/>
    </source>
</evidence>
<evidence type="ECO:0000256" key="6">
    <source>
        <dbReference type="ARBA" id="ARBA00022841"/>
    </source>
</evidence>
<keyword evidence="8" id="KW-1133">Transmembrane helix</keyword>
<evidence type="ECO:0000256" key="5">
    <source>
        <dbReference type="ARBA" id="ARBA00022764"/>
    </source>
</evidence>
<dbReference type="GO" id="GO:0016740">
    <property type="term" value="F:transferase activity"/>
    <property type="evidence" value="ECO:0007669"/>
    <property type="project" value="UniProtKB-KW"/>
</dbReference>
<gene>
    <name evidence="10" type="ORF">CLVI_22880</name>
</gene>
<keyword evidence="7" id="KW-0175">Coiled coil</keyword>
<feature type="coiled-coil region" evidence="7">
    <location>
        <begin position="106"/>
        <end position="133"/>
    </location>
</feature>
<comment type="subcellular location">
    <subcellularLocation>
        <location evidence="1">Periplasm</location>
    </subcellularLocation>
</comment>
<keyword evidence="6" id="KW-0016">Alginate biosynthesis</keyword>
<dbReference type="AlphaFoldDB" id="A0A2T0BCQ4"/>
<name>A0A2T0BCQ4_9CLOT</name>
<evidence type="ECO:0000256" key="8">
    <source>
        <dbReference type="SAM" id="Phobius"/>
    </source>
</evidence>
<keyword evidence="8" id="KW-0472">Membrane</keyword>
<protein>
    <recommendedName>
        <fullName evidence="9">AlgX/AlgJ SGNH hydrolase-like domain-containing protein</fullName>
    </recommendedName>
</protein>
<evidence type="ECO:0000256" key="2">
    <source>
        <dbReference type="ARBA" id="ARBA00005182"/>
    </source>
</evidence>
<evidence type="ECO:0000313" key="10">
    <source>
        <dbReference type="EMBL" id="PRR81679.1"/>
    </source>
</evidence>
<evidence type="ECO:0000256" key="1">
    <source>
        <dbReference type="ARBA" id="ARBA00004418"/>
    </source>
</evidence>
<evidence type="ECO:0000259" key="9">
    <source>
        <dbReference type="Pfam" id="PF16822"/>
    </source>
</evidence>
<comment type="caution">
    <text evidence="10">The sequence shown here is derived from an EMBL/GenBank/DDBJ whole genome shotgun (WGS) entry which is preliminary data.</text>
</comment>
<evidence type="ECO:0000313" key="11">
    <source>
        <dbReference type="Proteomes" id="UP000239471"/>
    </source>
</evidence>
<dbReference type="UniPathway" id="UPA00286"/>
<sequence>MKHFFMKKYIFAGIFLLILFTFGITNFMYQFDGMSIAFQKYEKATNQDDVKKLISKIEDTANDELVGKISFIETYGYIQKLLGKSEIDNFTYGKDKSGYLNYPSFYREDDAKLKEYAKQIRRLKESVASKETETLFINPPGKYVPNISLYDKGFPVSDTNKIQDEFLLYLQNNSVETLDLRKPILESGLPYEKLFYKTDHHWTIEAAFLGFCAIVDDMESRYGVQLDPNKFYRDLNNYNIHYYPQSMLGSMGRNSGINYSGLDDFTFITPKFETNLVWEAIDLNGDTKRKEGSFEESILQLDLLSSSKIYSVSKYDTYIETINPWDKITNKNNPDGPKILCIRDSYFSPTLSFLAPLCSEIHMIWPLATTNKVDIEKYLEENNFDYVFIELYPGNINEEAFTFF</sequence>
<dbReference type="Proteomes" id="UP000239471">
    <property type="component" value="Unassembled WGS sequence"/>
</dbReference>
<keyword evidence="8" id="KW-0812">Transmembrane</keyword>
<keyword evidence="3" id="KW-0808">Transferase</keyword>
<comment type="pathway">
    <text evidence="2">Glycan biosynthesis; alginate biosynthesis.</text>
</comment>
<dbReference type="InterPro" id="IPR031811">
    <property type="entry name" value="ALGX/ALGJ_SGNH-like"/>
</dbReference>
<dbReference type="OrthoDB" id="175771at2"/>
<organism evidence="10 11">
    <name type="scientific">Clostridium vincentii</name>
    <dbReference type="NCBI Taxonomy" id="52704"/>
    <lineage>
        <taxon>Bacteria</taxon>
        <taxon>Bacillati</taxon>
        <taxon>Bacillota</taxon>
        <taxon>Clostridia</taxon>
        <taxon>Eubacteriales</taxon>
        <taxon>Clostridiaceae</taxon>
        <taxon>Clostridium</taxon>
    </lineage>
</organism>
<accession>A0A2T0BCQ4</accession>
<dbReference type="RefSeq" id="WP_106060240.1">
    <property type="nucleotide sequence ID" value="NZ_PVXQ01000025.1"/>
</dbReference>
<dbReference type="GO" id="GO:0042597">
    <property type="term" value="C:periplasmic space"/>
    <property type="evidence" value="ECO:0007669"/>
    <property type="project" value="UniProtKB-SubCell"/>
</dbReference>
<feature type="domain" description="AlgX/AlgJ SGNH hydrolase-like" evidence="9">
    <location>
        <begin position="108"/>
        <end position="228"/>
    </location>
</feature>